<feature type="transmembrane region" description="Helical" evidence="7">
    <location>
        <begin position="64"/>
        <end position="91"/>
    </location>
</feature>
<evidence type="ECO:0000256" key="6">
    <source>
        <dbReference type="ARBA" id="ARBA00023136"/>
    </source>
</evidence>
<evidence type="ECO:0000313" key="9">
    <source>
        <dbReference type="Proteomes" id="UP000235464"/>
    </source>
</evidence>
<dbReference type="AlphaFoldDB" id="A0A2N9B9C5"/>
<keyword evidence="9" id="KW-1185">Reference proteome</keyword>
<dbReference type="PANTHER" id="PTHR33452">
    <property type="entry name" value="OXIDOREDUCTASE CATD-RELATED"/>
    <property type="match status" value="1"/>
</dbReference>
<dbReference type="InterPro" id="IPR051907">
    <property type="entry name" value="DoxX-like_oxidoreductase"/>
</dbReference>
<feature type="transmembrane region" description="Helical" evidence="7">
    <location>
        <begin position="103"/>
        <end position="122"/>
    </location>
</feature>
<evidence type="ECO:0000256" key="1">
    <source>
        <dbReference type="ARBA" id="ARBA00004651"/>
    </source>
</evidence>
<keyword evidence="8" id="KW-0560">Oxidoreductase</keyword>
<keyword evidence="4 7" id="KW-0812">Transmembrane</keyword>
<evidence type="ECO:0000256" key="4">
    <source>
        <dbReference type="ARBA" id="ARBA00022692"/>
    </source>
</evidence>
<evidence type="ECO:0000256" key="7">
    <source>
        <dbReference type="SAM" id="Phobius"/>
    </source>
</evidence>
<dbReference type="InterPro" id="IPR032808">
    <property type="entry name" value="DoxX"/>
</dbReference>
<sequence>MHVGLLGLRVFFGLVLASHGAQKLFGWFGGDGVAGTAAAFETMGFQPGRPFAVIAGLTEMSGGLLLAAGLAFPLATAMVIGVMINAVNASWGSGFYEGTETPMLFAAVAVALAFTGPGRYALDAGRPWQRTGTRWALGSVGLGVATALLTLLIKG</sequence>
<protein>
    <submittedName>
        <fullName evidence="8">Putative oxidoreductase MhqP</fullName>
        <ecNumber evidence="8">1.-.-.-</ecNumber>
    </submittedName>
</protein>
<dbReference type="RefSeq" id="WP_199784622.1">
    <property type="nucleotide sequence ID" value="NZ_LT962942.1"/>
</dbReference>
<dbReference type="GO" id="GO:0016491">
    <property type="term" value="F:oxidoreductase activity"/>
    <property type="evidence" value="ECO:0007669"/>
    <property type="project" value="UniProtKB-KW"/>
</dbReference>
<keyword evidence="3" id="KW-1003">Cell membrane</keyword>
<proteinExistence type="inferred from homology"/>
<organism evidence="8 9">
    <name type="scientific">Streptomyces chartreusis NRRL 3882</name>
    <dbReference type="NCBI Taxonomy" id="1079985"/>
    <lineage>
        <taxon>Bacteria</taxon>
        <taxon>Bacillati</taxon>
        <taxon>Actinomycetota</taxon>
        <taxon>Actinomycetes</taxon>
        <taxon>Kitasatosporales</taxon>
        <taxon>Streptomycetaceae</taxon>
        <taxon>Streptomyces</taxon>
    </lineage>
</organism>
<accession>A0A2N9B9C5</accession>
<comment type="subcellular location">
    <subcellularLocation>
        <location evidence="1">Cell membrane</location>
        <topology evidence="1">Multi-pass membrane protein</topology>
    </subcellularLocation>
</comment>
<reference evidence="9" key="1">
    <citation type="submission" date="2017-11" db="EMBL/GenBank/DDBJ databases">
        <authorList>
            <person name="Wibberg D."/>
        </authorList>
    </citation>
    <scope>NUCLEOTIDE SEQUENCE [LARGE SCALE GENOMIC DNA]</scope>
</reference>
<dbReference type="PANTHER" id="PTHR33452:SF1">
    <property type="entry name" value="INNER MEMBRANE PROTEIN YPHA-RELATED"/>
    <property type="match status" value="1"/>
</dbReference>
<dbReference type="EMBL" id="LT963352">
    <property type="protein sequence ID" value="SOR79950.1"/>
    <property type="molecule type" value="Genomic_DNA"/>
</dbReference>
<evidence type="ECO:0000256" key="5">
    <source>
        <dbReference type="ARBA" id="ARBA00022989"/>
    </source>
</evidence>
<name>A0A2N9B9C5_STRCX</name>
<keyword evidence="5 7" id="KW-1133">Transmembrane helix</keyword>
<dbReference type="GO" id="GO:0005886">
    <property type="term" value="C:plasma membrane"/>
    <property type="evidence" value="ECO:0007669"/>
    <property type="project" value="UniProtKB-SubCell"/>
</dbReference>
<evidence type="ECO:0000313" key="8">
    <source>
        <dbReference type="EMBL" id="SOR79950.1"/>
    </source>
</evidence>
<dbReference type="Proteomes" id="UP000235464">
    <property type="component" value="Chromosome I"/>
</dbReference>
<feature type="transmembrane region" description="Helical" evidence="7">
    <location>
        <begin position="134"/>
        <end position="153"/>
    </location>
</feature>
<gene>
    <name evidence="8" type="primary">mhqP_1</name>
    <name evidence="8" type="ORF">SCNRRL3882_3409</name>
</gene>
<evidence type="ECO:0000256" key="3">
    <source>
        <dbReference type="ARBA" id="ARBA00022475"/>
    </source>
</evidence>
<dbReference type="Pfam" id="PF07681">
    <property type="entry name" value="DoxX"/>
    <property type="match status" value="1"/>
</dbReference>
<dbReference type="EC" id="1.-.-.-" evidence="8"/>
<comment type="similarity">
    <text evidence="2">Belongs to the DoxX family.</text>
</comment>
<evidence type="ECO:0000256" key="2">
    <source>
        <dbReference type="ARBA" id="ARBA00006679"/>
    </source>
</evidence>
<keyword evidence="6 7" id="KW-0472">Membrane</keyword>